<evidence type="ECO:0000313" key="2">
    <source>
        <dbReference type="Proteomes" id="UP000324222"/>
    </source>
</evidence>
<organism evidence="1 2">
    <name type="scientific">Portunus trituberculatus</name>
    <name type="common">Swimming crab</name>
    <name type="synonym">Neptunus trituberculatus</name>
    <dbReference type="NCBI Taxonomy" id="210409"/>
    <lineage>
        <taxon>Eukaryota</taxon>
        <taxon>Metazoa</taxon>
        <taxon>Ecdysozoa</taxon>
        <taxon>Arthropoda</taxon>
        <taxon>Crustacea</taxon>
        <taxon>Multicrustacea</taxon>
        <taxon>Malacostraca</taxon>
        <taxon>Eumalacostraca</taxon>
        <taxon>Eucarida</taxon>
        <taxon>Decapoda</taxon>
        <taxon>Pleocyemata</taxon>
        <taxon>Brachyura</taxon>
        <taxon>Eubrachyura</taxon>
        <taxon>Portunoidea</taxon>
        <taxon>Portunidae</taxon>
        <taxon>Portuninae</taxon>
        <taxon>Portunus</taxon>
    </lineage>
</organism>
<reference evidence="1 2" key="1">
    <citation type="submission" date="2019-05" db="EMBL/GenBank/DDBJ databases">
        <title>Another draft genome of Portunus trituberculatus and its Hox gene families provides insights of decapod evolution.</title>
        <authorList>
            <person name="Jeong J.-H."/>
            <person name="Song I."/>
            <person name="Kim S."/>
            <person name="Choi T."/>
            <person name="Kim D."/>
            <person name="Ryu S."/>
            <person name="Kim W."/>
        </authorList>
    </citation>
    <scope>NUCLEOTIDE SEQUENCE [LARGE SCALE GENOMIC DNA]</scope>
    <source>
        <tissue evidence="1">Muscle</tissue>
    </source>
</reference>
<evidence type="ECO:0000313" key="1">
    <source>
        <dbReference type="EMBL" id="MPC52491.1"/>
    </source>
</evidence>
<dbReference type="EMBL" id="VSRR010010918">
    <property type="protein sequence ID" value="MPC52491.1"/>
    <property type="molecule type" value="Genomic_DNA"/>
</dbReference>
<dbReference type="AlphaFoldDB" id="A0A5B7FY96"/>
<protein>
    <submittedName>
        <fullName evidence="1">Uncharacterized protein</fullName>
    </submittedName>
</protein>
<keyword evidence="2" id="KW-1185">Reference proteome</keyword>
<name>A0A5B7FY96_PORTR</name>
<gene>
    <name evidence="1" type="ORF">E2C01_046361</name>
</gene>
<dbReference type="Proteomes" id="UP000324222">
    <property type="component" value="Unassembled WGS sequence"/>
</dbReference>
<comment type="caution">
    <text evidence="1">The sequence shown here is derived from an EMBL/GenBank/DDBJ whole genome shotgun (WGS) entry which is preliminary data.</text>
</comment>
<accession>A0A5B7FY96</accession>
<proteinExistence type="predicted"/>
<sequence length="81" mass="8807">MYLCPWSSSLVDEIKTLDTFASNLHPIETRALASEQEPVQSCPAVGVTHYSVPSCLKSRILVLKTGSVVSYVGGIEKTVMH</sequence>